<dbReference type="EMBL" id="FRFG01000031">
    <property type="protein sequence ID" value="SHO57075.1"/>
    <property type="molecule type" value="Genomic_DNA"/>
</dbReference>
<dbReference type="PROSITE" id="PS51257">
    <property type="entry name" value="PROKAR_LIPOPROTEIN"/>
    <property type="match status" value="1"/>
</dbReference>
<organism evidence="1 2">
    <name type="scientific">Vibrio quintilis</name>
    <dbReference type="NCBI Taxonomy" id="1117707"/>
    <lineage>
        <taxon>Bacteria</taxon>
        <taxon>Pseudomonadati</taxon>
        <taxon>Pseudomonadota</taxon>
        <taxon>Gammaproteobacteria</taxon>
        <taxon>Vibrionales</taxon>
        <taxon>Vibrionaceae</taxon>
        <taxon>Vibrio</taxon>
    </lineage>
</organism>
<reference evidence="2" key="1">
    <citation type="submission" date="2016-12" db="EMBL/GenBank/DDBJ databases">
        <authorList>
            <person name="Rodrigo-Torres L."/>
            <person name="Arahal R.D."/>
            <person name="Lucena T."/>
        </authorList>
    </citation>
    <scope>NUCLEOTIDE SEQUENCE [LARGE SCALE GENOMIC DNA]</scope>
</reference>
<proteinExistence type="predicted"/>
<name>A0A1M7YWX7_9VIBR</name>
<evidence type="ECO:0000313" key="1">
    <source>
        <dbReference type="EMBL" id="SHO57075.1"/>
    </source>
</evidence>
<dbReference type="Proteomes" id="UP000184600">
    <property type="component" value="Unassembled WGS sequence"/>
</dbReference>
<evidence type="ECO:0008006" key="3">
    <source>
        <dbReference type="Google" id="ProtNLM"/>
    </source>
</evidence>
<gene>
    <name evidence="1" type="ORF">VQ7734_02844</name>
</gene>
<protein>
    <recommendedName>
        <fullName evidence="3">Lipoprotein</fullName>
    </recommendedName>
</protein>
<accession>A0A1M7YWX7</accession>
<evidence type="ECO:0000313" key="2">
    <source>
        <dbReference type="Proteomes" id="UP000184600"/>
    </source>
</evidence>
<sequence>MMKYHIGWLFSLALLSGCTVNPGDSEAEYLKNTPRYTMEGRQGYMPGHDIRFSQYHGSVEKNWVNSRGIQILADMLTDDSLQNVSVKVRGPGHESASLEYRQDCGWNLVSLLNRGVLKPFDFKGKIRLKDRLWTFDDPTRIRYGKQWFELDKDEFGTKSIDAYTVTLDDKVVAELHLSVYLGGLSMADYVWIDEKQPAEVQLMAAMLVTYAATYEPPQCES</sequence>
<dbReference type="AlphaFoldDB" id="A0A1M7YWX7"/>
<keyword evidence="2" id="KW-1185">Reference proteome</keyword>
<dbReference type="RefSeq" id="WP_073583647.1">
    <property type="nucleotide sequence ID" value="NZ_AP024898.1"/>
</dbReference>
<dbReference type="OrthoDB" id="5872977at2"/>